<dbReference type="SUPFAM" id="SSF52172">
    <property type="entry name" value="CheY-like"/>
    <property type="match status" value="1"/>
</dbReference>
<dbReference type="PANTHER" id="PTHR44520:SF2">
    <property type="entry name" value="RESPONSE REGULATOR RCP1"/>
    <property type="match status" value="1"/>
</dbReference>
<dbReference type="SMART" id="SM00448">
    <property type="entry name" value="REC"/>
    <property type="match status" value="1"/>
</dbReference>
<gene>
    <name evidence="3" type="ORF">GH741_02345</name>
</gene>
<dbReference type="PANTHER" id="PTHR44520">
    <property type="entry name" value="RESPONSE REGULATOR RCP1-RELATED"/>
    <property type="match status" value="1"/>
</dbReference>
<dbReference type="InterPro" id="IPR011006">
    <property type="entry name" value="CheY-like_superfamily"/>
</dbReference>
<dbReference type="OrthoDB" id="9763484at2"/>
<proteinExistence type="predicted"/>
<keyword evidence="4" id="KW-1185">Reference proteome</keyword>
<dbReference type="InterPro" id="IPR052893">
    <property type="entry name" value="TCS_response_regulator"/>
</dbReference>
<dbReference type="RefSeq" id="WP_153735165.1">
    <property type="nucleotide sequence ID" value="NZ_WJNG01000002.1"/>
</dbReference>
<evidence type="ECO:0000313" key="3">
    <source>
        <dbReference type="EMBL" id="MRH41512.1"/>
    </source>
</evidence>
<evidence type="ECO:0000256" key="1">
    <source>
        <dbReference type="PROSITE-ProRule" id="PRU00169"/>
    </source>
</evidence>
<comment type="caution">
    <text evidence="3">The sequence shown here is derived from an EMBL/GenBank/DDBJ whole genome shotgun (WGS) entry which is preliminary data.</text>
</comment>
<dbReference type="Pfam" id="PF00072">
    <property type="entry name" value="Response_reg"/>
    <property type="match status" value="1"/>
</dbReference>
<accession>A0A6A8DJK8</accession>
<dbReference type="InterPro" id="IPR001789">
    <property type="entry name" value="Sig_transdc_resp-reg_receiver"/>
</dbReference>
<evidence type="ECO:0000259" key="2">
    <source>
        <dbReference type="PROSITE" id="PS50110"/>
    </source>
</evidence>
<feature type="modified residue" description="4-aspartylphosphate" evidence="1">
    <location>
        <position position="65"/>
    </location>
</feature>
<dbReference type="GO" id="GO:0000160">
    <property type="term" value="P:phosphorelay signal transduction system"/>
    <property type="evidence" value="ECO:0007669"/>
    <property type="project" value="InterPro"/>
</dbReference>
<sequence>MNEDIIVIVAEDDDGHATLIQKNLKRAGIMNDMLRFRNGEEVLDFLYDRKEEKRNPELYYLLLLDIRMPRVDGIEVLRQLKGDERLKSLPVIMLTTTDDPVEINKCHQLGCNSYVVKPLNYESFIEVINRLGLFMKIVKIPNQLNEGF</sequence>
<dbReference type="PROSITE" id="PS50110">
    <property type="entry name" value="RESPONSE_REGULATORY"/>
    <property type="match status" value="1"/>
</dbReference>
<name>A0A6A8DJK8_9BACI</name>
<reference evidence="3" key="1">
    <citation type="submission" date="2019-11" db="EMBL/GenBank/DDBJ databases">
        <authorList>
            <person name="Li J."/>
        </authorList>
    </citation>
    <scope>NUCLEOTIDE SEQUENCE</scope>
    <source>
        <strain evidence="3">B6B</strain>
    </source>
</reference>
<dbReference type="AlphaFoldDB" id="A0A6A8DJK8"/>
<dbReference type="EMBL" id="WJNG01000002">
    <property type="protein sequence ID" value="MRH41512.1"/>
    <property type="molecule type" value="Genomic_DNA"/>
</dbReference>
<protein>
    <submittedName>
        <fullName evidence="3">Response regulator</fullName>
    </submittedName>
</protein>
<feature type="domain" description="Response regulatory" evidence="2">
    <location>
        <begin position="6"/>
        <end position="132"/>
    </location>
</feature>
<keyword evidence="1" id="KW-0597">Phosphoprotein</keyword>
<dbReference type="Gene3D" id="3.40.50.2300">
    <property type="match status" value="1"/>
</dbReference>
<dbReference type="CDD" id="cd17557">
    <property type="entry name" value="REC_Rcp-like"/>
    <property type="match status" value="1"/>
</dbReference>
<organism evidence="3 4">
    <name type="scientific">Aquibacillus halophilus</name>
    <dbReference type="NCBI Taxonomy" id="930132"/>
    <lineage>
        <taxon>Bacteria</taxon>
        <taxon>Bacillati</taxon>
        <taxon>Bacillota</taxon>
        <taxon>Bacilli</taxon>
        <taxon>Bacillales</taxon>
        <taxon>Bacillaceae</taxon>
        <taxon>Aquibacillus</taxon>
    </lineage>
</organism>
<evidence type="ECO:0000313" key="4">
    <source>
        <dbReference type="Proteomes" id="UP000799092"/>
    </source>
</evidence>
<dbReference type="Proteomes" id="UP000799092">
    <property type="component" value="Unassembled WGS sequence"/>
</dbReference>